<dbReference type="Pfam" id="PF00135">
    <property type="entry name" value="COesterase"/>
    <property type="match status" value="1"/>
</dbReference>
<dbReference type="PANTHER" id="PTHR11559">
    <property type="entry name" value="CARBOXYLESTERASE"/>
    <property type="match status" value="1"/>
</dbReference>
<name>A0A914XY06_9BILA</name>
<dbReference type="InterPro" id="IPR050309">
    <property type="entry name" value="Type-B_Carboxylest/Lipase"/>
</dbReference>
<organism evidence="2 3">
    <name type="scientific">Panagrolaimus superbus</name>
    <dbReference type="NCBI Taxonomy" id="310955"/>
    <lineage>
        <taxon>Eukaryota</taxon>
        <taxon>Metazoa</taxon>
        <taxon>Ecdysozoa</taxon>
        <taxon>Nematoda</taxon>
        <taxon>Chromadorea</taxon>
        <taxon>Rhabditida</taxon>
        <taxon>Tylenchina</taxon>
        <taxon>Panagrolaimomorpha</taxon>
        <taxon>Panagrolaimoidea</taxon>
        <taxon>Panagrolaimidae</taxon>
        <taxon>Panagrolaimus</taxon>
    </lineage>
</organism>
<evidence type="ECO:0000259" key="1">
    <source>
        <dbReference type="Pfam" id="PF00135"/>
    </source>
</evidence>
<feature type="domain" description="Carboxylesterase type B" evidence="1">
    <location>
        <begin position="26"/>
        <end position="192"/>
    </location>
</feature>
<keyword evidence="2" id="KW-1185">Reference proteome</keyword>
<dbReference type="AlphaFoldDB" id="A0A914XY06"/>
<evidence type="ECO:0000313" key="2">
    <source>
        <dbReference type="Proteomes" id="UP000887577"/>
    </source>
</evidence>
<dbReference type="Gene3D" id="3.40.50.1820">
    <property type="entry name" value="alpha/beta hydrolase"/>
    <property type="match status" value="1"/>
</dbReference>
<dbReference type="InterPro" id="IPR029058">
    <property type="entry name" value="AB_hydrolase_fold"/>
</dbReference>
<proteinExistence type="predicted"/>
<dbReference type="SUPFAM" id="SSF53474">
    <property type="entry name" value="alpha/beta-Hydrolases"/>
    <property type="match status" value="1"/>
</dbReference>
<dbReference type="WBParaSite" id="PSU_v2.g11414.t1">
    <property type="protein sequence ID" value="PSU_v2.g11414.t1"/>
    <property type="gene ID" value="PSU_v2.g11414"/>
</dbReference>
<accession>A0A914XY06</accession>
<reference evidence="3" key="1">
    <citation type="submission" date="2022-11" db="UniProtKB">
        <authorList>
            <consortium name="WormBaseParasite"/>
        </authorList>
    </citation>
    <scope>IDENTIFICATION</scope>
</reference>
<dbReference type="Proteomes" id="UP000887577">
    <property type="component" value="Unplaced"/>
</dbReference>
<protein>
    <submittedName>
        <fullName evidence="3">Carboxylesterase type B domain-containing protein</fullName>
    </submittedName>
</protein>
<evidence type="ECO:0000313" key="3">
    <source>
        <dbReference type="WBParaSite" id="PSU_v2.g11414.t1"/>
    </source>
</evidence>
<dbReference type="InterPro" id="IPR002018">
    <property type="entry name" value="CarbesteraseB"/>
</dbReference>
<sequence length="215" mass="24591">MPISPEKAANFTREDFFDIVYKLLGTKEVYGVKADAAAKDIIKYYETQISAYKRNPYIHLYAQLFSDITFNIPTIREAQLKAAAGQKVFFYVYSFVPEVAKHQLFDGAGHAYELSNFFGLVFNMPAIPLKGDIAKVQKTIVNLFVNFAKTGKPSSDGLKVPSLNTPNQTPYVEIDANTKINDNLWADRIEFWDIHSKKFGYDWPQTRKIENRDEL</sequence>